<dbReference type="EC" id="3.1.3.78" evidence="4 11"/>
<evidence type="ECO:0000313" key="12">
    <source>
        <dbReference type="EMBL" id="CAL5134124.1"/>
    </source>
</evidence>
<dbReference type="GO" id="GO:0031902">
    <property type="term" value="C:late endosome membrane"/>
    <property type="evidence" value="ECO:0007669"/>
    <property type="project" value="UniProtKB-SubCell"/>
</dbReference>
<keyword evidence="5 11" id="KW-0812">Transmembrane</keyword>
<dbReference type="Proteomes" id="UP001497525">
    <property type="component" value="Unassembled WGS sequence"/>
</dbReference>
<gene>
    <name evidence="12" type="ORF">CDAUBV1_LOCUS7350</name>
</gene>
<comment type="catalytic activity">
    <reaction evidence="1 11">
        <text>a 1,2-diacyl-sn-glycero-3-phospho-(1D-myo-inositol-4,5-bisphosphate) + H2O = a 1,2-diacyl-sn-glycero-3-phospho-(1D-myo-inositol-5-phosphate) + phosphate</text>
        <dbReference type="Rhea" id="RHEA:25674"/>
        <dbReference type="ChEBI" id="CHEBI:15377"/>
        <dbReference type="ChEBI" id="CHEBI:43474"/>
        <dbReference type="ChEBI" id="CHEBI:57795"/>
        <dbReference type="ChEBI" id="CHEBI:58456"/>
        <dbReference type="EC" id="3.1.3.78"/>
    </reaction>
</comment>
<evidence type="ECO:0000256" key="3">
    <source>
        <dbReference type="ARBA" id="ARBA00004155"/>
    </source>
</evidence>
<sequence>MGDETTPLLPSGLRIVLVILLYPVLGAPVGQNNRRLVVGSVEPNLGDPQATINCQVCNHVISLDGREKQMVVKCPSCGEATPIKGPPAGKQYVRCPCNCLLICNATTTRVGCPRPECQKVIVLSEGDNEFASGHSPSNLVPRGSANPYSFGNTFGAPQNLRVACGNCNSPFSVANTQSQASGRTNALISCLSGGTSTGTASLIAARCPHCRKVTSVGPAYARIRIIVYGFLALIVLIIAIGVTVGTANVAKENKALYFLWAVLYFIALVLGLRAIVFLMMPVSTVEVPVLQI</sequence>
<comment type="caution">
    <text evidence="12">The sequence shown here is derived from an EMBL/GenBank/DDBJ whole genome shotgun (WGS) entry which is preliminary data.</text>
</comment>
<evidence type="ECO:0000256" key="8">
    <source>
        <dbReference type="ARBA" id="ARBA00022989"/>
    </source>
</evidence>
<evidence type="ECO:0000256" key="9">
    <source>
        <dbReference type="ARBA" id="ARBA00023136"/>
    </source>
</evidence>
<keyword evidence="10 11" id="KW-0458">Lysosome</keyword>
<keyword evidence="6 11" id="KW-0967">Endosome</keyword>
<organism evidence="12 13">
    <name type="scientific">Calicophoron daubneyi</name>
    <name type="common">Rumen fluke</name>
    <name type="synonym">Paramphistomum daubneyi</name>
    <dbReference type="NCBI Taxonomy" id="300641"/>
    <lineage>
        <taxon>Eukaryota</taxon>
        <taxon>Metazoa</taxon>
        <taxon>Spiralia</taxon>
        <taxon>Lophotrochozoa</taxon>
        <taxon>Platyhelminthes</taxon>
        <taxon>Trematoda</taxon>
        <taxon>Digenea</taxon>
        <taxon>Plagiorchiida</taxon>
        <taxon>Pronocephalata</taxon>
        <taxon>Paramphistomoidea</taxon>
        <taxon>Paramphistomidae</taxon>
        <taxon>Calicophoron</taxon>
    </lineage>
</organism>
<dbReference type="Pfam" id="PF09788">
    <property type="entry name" value="Tmemb_55A"/>
    <property type="match status" value="2"/>
</dbReference>
<name>A0AAV2TAK5_CALDB</name>
<dbReference type="PANTHER" id="PTHR21014">
    <property type="entry name" value="PHOSPHATIDYLINOSITOL-4,5-BISPHOSPHATE 4-PHOSPHATASE"/>
    <property type="match status" value="1"/>
</dbReference>
<protein>
    <recommendedName>
        <fullName evidence="4 11">Phosphatidylinositol-4,5-bisphosphate 4-phosphatase</fullName>
        <ecNumber evidence="4 11">3.1.3.78</ecNumber>
    </recommendedName>
</protein>
<evidence type="ECO:0000256" key="4">
    <source>
        <dbReference type="ARBA" id="ARBA00012936"/>
    </source>
</evidence>
<accession>A0AAV2TAK5</accession>
<keyword evidence="8 11" id="KW-1133">Transmembrane helix</keyword>
<dbReference type="GO" id="GO:0046856">
    <property type="term" value="P:phosphatidylinositol dephosphorylation"/>
    <property type="evidence" value="ECO:0007669"/>
    <property type="project" value="InterPro"/>
</dbReference>
<feature type="transmembrane region" description="Helical" evidence="11">
    <location>
        <begin position="257"/>
        <end position="278"/>
    </location>
</feature>
<proteinExistence type="predicted"/>
<dbReference type="AlphaFoldDB" id="A0AAV2TAK5"/>
<evidence type="ECO:0000256" key="11">
    <source>
        <dbReference type="RuleBase" id="RU365008"/>
    </source>
</evidence>
<evidence type="ECO:0000256" key="1">
    <source>
        <dbReference type="ARBA" id="ARBA00001261"/>
    </source>
</evidence>
<evidence type="ECO:0000256" key="7">
    <source>
        <dbReference type="ARBA" id="ARBA00022801"/>
    </source>
</evidence>
<dbReference type="GO" id="GO:0030670">
    <property type="term" value="C:phagocytic vesicle membrane"/>
    <property type="evidence" value="ECO:0007669"/>
    <property type="project" value="TreeGrafter"/>
</dbReference>
<dbReference type="InterPro" id="IPR019178">
    <property type="entry name" value="PtdIns-P2-Ptase"/>
</dbReference>
<evidence type="ECO:0000256" key="2">
    <source>
        <dbReference type="ARBA" id="ARBA00004107"/>
    </source>
</evidence>
<dbReference type="PANTHER" id="PTHR21014:SF6">
    <property type="entry name" value="PHOSPHATIDYLINOSITOL-4,5-BISPHOSPHATE 4-PHOSPHATASE"/>
    <property type="match status" value="1"/>
</dbReference>
<evidence type="ECO:0000256" key="5">
    <source>
        <dbReference type="ARBA" id="ARBA00022692"/>
    </source>
</evidence>
<dbReference type="GO" id="GO:0034597">
    <property type="term" value="F:phosphatidylinositol-4,5-bisphosphate 4-phosphatase activity"/>
    <property type="evidence" value="ECO:0007669"/>
    <property type="project" value="UniProtKB-EC"/>
</dbReference>
<dbReference type="GO" id="GO:0005886">
    <property type="term" value="C:plasma membrane"/>
    <property type="evidence" value="ECO:0007669"/>
    <property type="project" value="TreeGrafter"/>
</dbReference>
<feature type="transmembrane region" description="Helical" evidence="11">
    <location>
        <begin position="225"/>
        <end position="245"/>
    </location>
</feature>
<evidence type="ECO:0000256" key="6">
    <source>
        <dbReference type="ARBA" id="ARBA00022753"/>
    </source>
</evidence>
<comment type="function">
    <text evidence="11">Catalyzes the hydrolysis of phosphatidylinositol-4,5-bisphosphate (PtdIns-4,5-P2) to phosphatidylinositol-4-phosphate (PtdIns-4-P).</text>
</comment>
<comment type="subcellular location">
    <subcellularLocation>
        <location evidence="2 11">Late endosome membrane</location>
        <topology evidence="2 11">Multi-pass membrane protein</topology>
    </subcellularLocation>
    <subcellularLocation>
        <location evidence="3 11">Lysosome membrane</location>
        <topology evidence="3 11">Multi-pass membrane protein</topology>
    </subcellularLocation>
</comment>
<feature type="transmembrane region" description="Helical" evidence="11">
    <location>
        <begin position="12"/>
        <end position="30"/>
    </location>
</feature>
<keyword evidence="9 11" id="KW-0472">Membrane</keyword>
<keyword evidence="7 11" id="KW-0378">Hydrolase</keyword>
<evidence type="ECO:0000313" key="13">
    <source>
        <dbReference type="Proteomes" id="UP001497525"/>
    </source>
</evidence>
<evidence type="ECO:0000256" key="10">
    <source>
        <dbReference type="ARBA" id="ARBA00023228"/>
    </source>
</evidence>
<reference evidence="12" key="1">
    <citation type="submission" date="2024-06" db="EMBL/GenBank/DDBJ databases">
        <authorList>
            <person name="Liu X."/>
            <person name="Lenzi L."/>
            <person name="Haldenby T S."/>
            <person name="Uol C."/>
        </authorList>
    </citation>
    <scope>NUCLEOTIDE SEQUENCE</scope>
</reference>
<dbReference type="GO" id="GO:0005765">
    <property type="term" value="C:lysosomal membrane"/>
    <property type="evidence" value="ECO:0007669"/>
    <property type="project" value="UniProtKB-SubCell"/>
</dbReference>
<dbReference type="EMBL" id="CAXLJL010000179">
    <property type="protein sequence ID" value="CAL5134124.1"/>
    <property type="molecule type" value="Genomic_DNA"/>
</dbReference>
<comment type="caution">
    <text evidence="11">Lacks conserved residue(s) required for the propagation of feature annotation.</text>
</comment>